<accession>A0AAP9WDR9</accession>
<organism evidence="1 2">
    <name type="scientific">Leptospira interrogans serovar Canicola</name>
    <dbReference type="NCBI Taxonomy" id="211880"/>
    <lineage>
        <taxon>Bacteria</taxon>
        <taxon>Pseudomonadati</taxon>
        <taxon>Spirochaetota</taxon>
        <taxon>Spirochaetia</taxon>
        <taxon>Leptospirales</taxon>
        <taxon>Leptospiraceae</taxon>
        <taxon>Leptospira</taxon>
    </lineage>
</organism>
<dbReference type="AlphaFoldDB" id="A0AAP9WDR9"/>
<dbReference type="Proteomes" id="UP000663124">
    <property type="component" value="Chromosome 1"/>
</dbReference>
<protein>
    <submittedName>
        <fullName evidence="1">Uncharacterized protein</fullName>
    </submittedName>
</protein>
<gene>
    <name evidence="1" type="ORF">Lepto782_14895</name>
</gene>
<sequence>MNQLPFPGNEVNSEHILYKKINSIIENIKKIHIEQKSTGNSQFNFWKNQGIIFYQYIQF</sequence>
<reference evidence="1" key="1">
    <citation type="submission" date="2019-09" db="EMBL/GenBank/DDBJ databases">
        <title>Comparative Genomics of Leptospira interrogans Reveals Genome Plasticity - A Common Adaptive Strategy for Survival in Various Hosts.</title>
        <authorList>
            <person name="Ramli S.R."/>
            <person name="Bunk B."/>
            <person name="Goris M."/>
            <person name="Bhuju S."/>
            <person name="Jarek M."/>
            <person name="Sproer C."/>
            <person name="Mustakim S."/>
            <person name="Strommenger B."/>
            <person name="Pessler F."/>
        </authorList>
    </citation>
    <scope>NUCLEOTIDE SEQUENCE</scope>
    <source>
        <strain evidence="1">782</strain>
    </source>
</reference>
<evidence type="ECO:0000313" key="1">
    <source>
        <dbReference type="EMBL" id="QOI43421.1"/>
    </source>
</evidence>
<dbReference type="RefSeq" id="WP_080036002.1">
    <property type="nucleotide sequence ID" value="NZ_CP043884.1"/>
</dbReference>
<name>A0AAP9WDR9_LEPIR</name>
<evidence type="ECO:0000313" key="2">
    <source>
        <dbReference type="Proteomes" id="UP000663124"/>
    </source>
</evidence>
<proteinExistence type="predicted"/>
<dbReference type="EMBL" id="CP043884">
    <property type="protein sequence ID" value="QOI43421.1"/>
    <property type="molecule type" value="Genomic_DNA"/>
</dbReference>